<comment type="caution">
    <text evidence="8">The sequence shown here is derived from an EMBL/GenBank/DDBJ whole genome shotgun (WGS) entry which is preliminary data.</text>
</comment>
<dbReference type="RefSeq" id="WP_129457321.1">
    <property type="nucleotide sequence ID" value="NZ_PPCV01000001.1"/>
</dbReference>
<dbReference type="SUPFAM" id="SSF51735">
    <property type="entry name" value="NAD(P)-binding Rossmann-fold domains"/>
    <property type="match status" value="2"/>
</dbReference>
<dbReference type="InterPro" id="IPR042104">
    <property type="entry name" value="PKS_dehydratase_sf"/>
</dbReference>
<accession>A0A4Q2EKQ5</accession>
<feature type="region of interest" description="N-terminal hotdog fold" evidence="4">
    <location>
        <begin position="1135"/>
        <end position="1267"/>
    </location>
</feature>
<dbReference type="InterPro" id="IPR009081">
    <property type="entry name" value="PP-bd_ACP"/>
</dbReference>
<proteinExistence type="predicted"/>
<dbReference type="PANTHER" id="PTHR43775">
    <property type="entry name" value="FATTY ACID SYNTHASE"/>
    <property type="match status" value="1"/>
</dbReference>
<dbReference type="InterPro" id="IPR057326">
    <property type="entry name" value="KR_dom"/>
</dbReference>
<dbReference type="InterPro" id="IPR049552">
    <property type="entry name" value="PKS_DH_N"/>
</dbReference>
<dbReference type="Gene3D" id="3.40.366.10">
    <property type="entry name" value="Malonyl-Coenzyme A Acyl Carrier Protein, domain 2"/>
    <property type="match status" value="1"/>
</dbReference>
<dbReference type="Pfam" id="PF00550">
    <property type="entry name" value="PP-binding"/>
    <property type="match status" value="1"/>
</dbReference>
<dbReference type="InterPro" id="IPR001227">
    <property type="entry name" value="Ac_transferase_dom_sf"/>
</dbReference>
<dbReference type="SMART" id="SM00826">
    <property type="entry name" value="PKS_DH"/>
    <property type="match status" value="1"/>
</dbReference>
<dbReference type="GO" id="GO:0004312">
    <property type="term" value="F:fatty acid synthase activity"/>
    <property type="evidence" value="ECO:0007669"/>
    <property type="project" value="TreeGrafter"/>
</dbReference>
<dbReference type="InterPro" id="IPR049551">
    <property type="entry name" value="PKS_DH_C"/>
</dbReference>
<dbReference type="InterPro" id="IPR016036">
    <property type="entry name" value="Malonyl_transacylase_ACP-bd"/>
</dbReference>
<name>A0A4Q2EKQ5_9ACTN</name>
<dbReference type="Gene3D" id="3.30.70.250">
    <property type="entry name" value="Malonyl-CoA ACP transacylase, ACP-binding"/>
    <property type="match status" value="1"/>
</dbReference>
<keyword evidence="1" id="KW-0596">Phosphopantetheine</keyword>
<evidence type="ECO:0000256" key="1">
    <source>
        <dbReference type="ARBA" id="ARBA00022450"/>
    </source>
</evidence>
<feature type="region of interest" description="Disordered" evidence="5">
    <location>
        <begin position="435"/>
        <end position="490"/>
    </location>
</feature>
<dbReference type="OrthoDB" id="2472181at2"/>
<feature type="active site" description="Proton acceptor; for dehydratase activity" evidence="4">
    <location>
        <position position="1176"/>
    </location>
</feature>
<evidence type="ECO:0000256" key="2">
    <source>
        <dbReference type="ARBA" id="ARBA00022553"/>
    </source>
</evidence>
<reference evidence="8 9" key="1">
    <citation type="submission" date="2018-01" db="EMBL/GenBank/DDBJ databases">
        <title>Lactibacter flavus gen. nov., sp. nov., a novel bacterium of the family Propionibacteriaceae isolated from raw milk and dairy products.</title>
        <authorList>
            <person name="Wenning M."/>
            <person name="Breitenwieser F."/>
            <person name="Huptas C."/>
            <person name="von Neubeck M."/>
            <person name="Busse H.-J."/>
            <person name="Scherer S."/>
        </authorList>
    </citation>
    <scope>NUCLEOTIDE SEQUENCE [LARGE SCALE GENOMIC DNA]</scope>
    <source>
        <strain evidence="8 9">VG341</strain>
    </source>
</reference>
<evidence type="ECO:0000256" key="5">
    <source>
        <dbReference type="SAM" id="MobiDB-lite"/>
    </source>
</evidence>
<feature type="region of interest" description="C-terminal hotdog fold" evidence="4">
    <location>
        <begin position="1287"/>
        <end position="1435"/>
    </location>
</feature>
<feature type="active site" description="Proton donor; for dehydratase activity" evidence="4">
    <location>
        <position position="1352"/>
    </location>
</feature>
<dbReference type="Pfam" id="PF08659">
    <property type="entry name" value="KR"/>
    <property type="match status" value="1"/>
</dbReference>
<dbReference type="Pfam" id="PF21089">
    <property type="entry name" value="PKS_DH_N"/>
    <property type="match status" value="1"/>
</dbReference>
<dbReference type="Pfam" id="PF14765">
    <property type="entry name" value="PS-DH"/>
    <property type="match status" value="1"/>
</dbReference>
<dbReference type="Proteomes" id="UP000290624">
    <property type="component" value="Unassembled WGS sequence"/>
</dbReference>
<dbReference type="InterPro" id="IPR049900">
    <property type="entry name" value="PKS_mFAS_DH"/>
</dbReference>
<evidence type="ECO:0000313" key="8">
    <source>
        <dbReference type="EMBL" id="RXW33356.1"/>
    </source>
</evidence>
<dbReference type="InterPro" id="IPR036736">
    <property type="entry name" value="ACP-like_sf"/>
</dbReference>
<dbReference type="Gene3D" id="3.40.50.720">
    <property type="entry name" value="NAD(P)-binding Rossmann-like Domain"/>
    <property type="match status" value="1"/>
</dbReference>
<dbReference type="PROSITE" id="PS52019">
    <property type="entry name" value="PKS_MFAS_DH"/>
    <property type="match status" value="1"/>
</dbReference>
<feature type="domain" description="Carrier" evidence="6">
    <location>
        <begin position="493"/>
        <end position="571"/>
    </location>
</feature>
<dbReference type="InterPro" id="IPR013968">
    <property type="entry name" value="PKS_KR"/>
</dbReference>
<protein>
    <submittedName>
        <fullName evidence="8">Uncharacterized protein</fullName>
    </submittedName>
</protein>
<dbReference type="InterPro" id="IPR036291">
    <property type="entry name" value="NAD(P)-bd_dom_sf"/>
</dbReference>
<dbReference type="Gene3D" id="1.10.1200.10">
    <property type="entry name" value="ACP-like"/>
    <property type="match status" value="1"/>
</dbReference>
<gene>
    <name evidence="8" type="ORF">C1706_00890</name>
</gene>
<dbReference type="SUPFAM" id="SSF47336">
    <property type="entry name" value="ACP-like"/>
    <property type="match status" value="1"/>
</dbReference>
<feature type="domain" description="PKS/mFAS DH" evidence="7">
    <location>
        <begin position="1135"/>
        <end position="1435"/>
    </location>
</feature>
<keyword evidence="2" id="KW-0597">Phosphoprotein</keyword>
<keyword evidence="3" id="KW-0808">Transferase</keyword>
<dbReference type="Gene3D" id="3.10.129.110">
    <property type="entry name" value="Polyketide synthase dehydratase"/>
    <property type="match status" value="1"/>
</dbReference>
<evidence type="ECO:0000256" key="3">
    <source>
        <dbReference type="ARBA" id="ARBA00022679"/>
    </source>
</evidence>
<dbReference type="PANTHER" id="PTHR43775:SF37">
    <property type="entry name" value="SI:DKEY-61P9.11"/>
    <property type="match status" value="1"/>
</dbReference>
<keyword evidence="9" id="KW-1185">Reference proteome</keyword>
<evidence type="ECO:0000259" key="7">
    <source>
        <dbReference type="PROSITE" id="PS52019"/>
    </source>
</evidence>
<evidence type="ECO:0000313" key="9">
    <source>
        <dbReference type="Proteomes" id="UP000290624"/>
    </source>
</evidence>
<sequence>MTTDLSALSASRRMLRREGVFLSAVQASPAYGVVFPGHGSQYLDLLAGLRWSDPLVASVFDQADDIFESRYGHSLSSCVYTERGATPATLAEPTAMQGAIFTASLAQYRRLTSLFTPPDLLIGHSLGEYAAYVAGGILSFPDALDGVLARAETVSELPIQARGTMVAVRLRGDAERHIYQRLLVLAANAGDLCEAIANSSSQRVVSGSEEAIASFLQAATDARLPVTRLRVTHAYHSPVLRSCVAPLRTRLERLTFRPPTRAVLSSITGTYLEESDLRDLPGLLAAQLVQPFDFGALLAQAAASGISDFVEAGPSSILSGLIESDAGEVACVPLDSRQRPADADRRRVELYLTSVGVPLLPTDASESASPVTAADITAVVSAVTAYPRFAVPQDTPLERIGLVATMRHDVSTRLEETFGPRYGDLRHSIEELASGLSFGQPDPDLGGEAMPRRLRGQVPRGGTAQRPAEPVARSVAPTEPGTPTDATPHEATLTTTDLVTEFITEFAHATGYPADIIEPHLDLEADLGVDSVKRAQVIGTIATRHTIAEDTLDLTGAATINDLAHQLTTTATPQAPVPDDGEMHTVSVKDSAHRYVPRALVRDLAQSPRTPRDLRGRRLLVVAADDEDLTNQTRALLENAGADVLISTVTLPSGEVDHGSLAARLADEHHHHGPRDGIIYLASYGAARDVLGLEPAAFAQAWRAHYALVFAVSQEYFADLSDAGSQAVFAVLTRCGGAFGLKATGGGDALGCLSVGFVKSVAKEIPALHLCLVDVDGDEAAAAAQALVRELAAGSHDDEVSYLGDQRHVIKVVPVAVPAALADREPTSGAIVFSGGSRGIALECALALASSEVNLTRSGRSPVVILGRSRLDDPESQPYLNANDDEFAAAQPEIMASLHRDHPESRPMDLQQRLRRIANNRHLHQTLTRLSAESAPLEYVTCDVSDTAEVARVMAGIRARHGGIRGVVHAAGLESLGLLPKKNYALAEQVVDTKLGGFYNLLRTIDPAELDFLVAFTSISGRFGMDGQTEYTAGAAAVSALCSDLGRRHLSTQIVALDWTAWAEVGMATHHSVQEVQEHQRGLRYLSPSEGCRHFVAELAGGGYDPQVMIFGPLGTNEPRSALDCLTPDREAISHPIDHGSIVDPGTFPLVETANASSTVFSRRLDPRLDTMLVDHLVQGAPTLPGVFHLEAMAEAASLAAHGRDLMIDSAQFENFLKCPSGRVSDLTITVSGEQSDRIETAITADVVSPGGVVLVPGRQRSRAVFVPRHPMPAFSENWEEVLADRALTFDLEEYYAAASATITFGPSFRTMKDAWRTSRGLLAGRFSTSPDTRGLVPEGNARFVTAPLLLDNVGRLALIDVFHRFGDHIVPVSVHQAVIDDLPDDGTDVLGCVEVHPDGTGQYAMRVDVADLHGRPLIHVDRILLHRLNHDAARSRLAHATA</sequence>
<dbReference type="GO" id="GO:0006633">
    <property type="term" value="P:fatty acid biosynthetic process"/>
    <property type="evidence" value="ECO:0007669"/>
    <property type="project" value="TreeGrafter"/>
</dbReference>
<evidence type="ECO:0000256" key="4">
    <source>
        <dbReference type="PROSITE-ProRule" id="PRU01363"/>
    </source>
</evidence>
<dbReference type="Pfam" id="PF00698">
    <property type="entry name" value="Acyl_transf_1"/>
    <property type="match status" value="1"/>
</dbReference>
<dbReference type="InterPro" id="IPR020807">
    <property type="entry name" value="PKS_DH"/>
</dbReference>
<dbReference type="EMBL" id="PPCV01000001">
    <property type="protein sequence ID" value="RXW33356.1"/>
    <property type="molecule type" value="Genomic_DNA"/>
</dbReference>
<dbReference type="SMART" id="SM00827">
    <property type="entry name" value="PKS_AT"/>
    <property type="match status" value="1"/>
</dbReference>
<evidence type="ECO:0000259" key="6">
    <source>
        <dbReference type="PROSITE" id="PS50075"/>
    </source>
</evidence>
<dbReference type="PROSITE" id="PS50075">
    <property type="entry name" value="CARRIER"/>
    <property type="match status" value="1"/>
</dbReference>
<dbReference type="InterPro" id="IPR014043">
    <property type="entry name" value="Acyl_transferase_dom"/>
</dbReference>
<dbReference type="SMART" id="SM00822">
    <property type="entry name" value="PKS_KR"/>
    <property type="match status" value="1"/>
</dbReference>
<organism evidence="8 9">
    <name type="scientific">Propioniciclava flava</name>
    <dbReference type="NCBI Taxonomy" id="2072026"/>
    <lineage>
        <taxon>Bacteria</taxon>
        <taxon>Bacillati</taxon>
        <taxon>Actinomycetota</taxon>
        <taxon>Actinomycetes</taxon>
        <taxon>Propionibacteriales</taxon>
        <taxon>Propionibacteriaceae</taxon>
        <taxon>Propioniciclava</taxon>
    </lineage>
</organism>
<dbReference type="InterPro" id="IPR016035">
    <property type="entry name" value="Acyl_Trfase/lysoPLipase"/>
</dbReference>
<dbReference type="SUPFAM" id="SSF52151">
    <property type="entry name" value="FabD/lysophospholipase-like"/>
    <property type="match status" value="1"/>
</dbReference>
<dbReference type="SUPFAM" id="SSF55048">
    <property type="entry name" value="Probable ACP-binding domain of malonyl-CoA ACP transacylase"/>
    <property type="match status" value="1"/>
</dbReference>
<dbReference type="InterPro" id="IPR050091">
    <property type="entry name" value="PKS_NRPS_Biosynth_Enz"/>
</dbReference>